<proteinExistence type="predicted"/>
<accession>A0A1X6PC04</accession>
<dbReference type="AlphaFoldDB" id="A0A1X6PC04"/>
<reference evidence="2 3" key="1">
    <citation type="submission" date="2017-03" db="EMBL/GenBank/DDBJ databases">
        <title>WGS assembly of Porphyra umbilicalis.</title>
        <authorList>
            <person name="Brawley S.H."/>
            <person name="Blouin N.A."/>
            <person name="Ficko-Blean E."/>
            <person name="Wheeler G.L."/>
            <person name="Lohr M."/>
            <person name="Goodson H.V."/>
            <person name="Jenkins J.W."/>
            <person name="Blaby-Haas C.E."/>
            <person name="Helliwell K.E."/>
            <person name="Chan C."/>
            <person name="Marriage T."/>
            <person name="Bhattacharya D."/>
            <person name="Klein A.S."/>
            <person name="Badis Y."/>
            <person name="Brodie J."/>
            <person name="Cao Y."/>
            <person name="Collen J."/>
            <person name="Dittami S.M."/>
            <person name="Gachon C.M."/>
            <person name="Green B.R."/>
            <person name="Karpowicz S."/>
            <person name="Kim J.W."/>
            <person name="Kudahl U."/>
            <person name="Lin S."/>
            <person name="Michel G."/>
            <person name="Mittag M."/>
            <person name="Olson B.J."/>
            <person name="Pangilinan J."/>
            <person name="Peng Y."/>
            <person name="Qiu H."/>
            <person name="Shu S."/>
            <person name="Singer J.T."/>
            <person name="Smith A.G."/>
            <person name="Sprecher B.N."/>
            <person name="Wagner V."/>
            <person name="Wang W."/>
            <person name="Wang Z.-Y."/>
            <person name="Yan J."/>
            <person name="Yarish C."/>
            <person name="Zoeuner-Riek S."/>
            <person name="Zhuang Y."/>
            <person name="Zou Y."/>
            <person name="Lindquist E.A."/>
            <person name="Grimwood J."/>
            <person name="Barry K."/>
            <person name="Rokhsar D.S."/>
            <person name="Schmutz J."/>
            <person name="Stiller J.W."/>
            <person name="Grossman A.R."/>
            <person name="Prochnik S.E."/>
        </authorList>
    </citation>
    <scope>NUCLEOTIDE SEQUENCE [LARGE SCALE GENOMIC DNA]</scope>
    <source>
        <strain evidence="2">4086291</strain>
    </source>
</reference>
<organism evidence="2 3">
    <name type="scientific">Porphyra umbilicalis</name>
    <name type="common">Purple laver</name>
    <name type="synonym">Red alga</name>
    <dbReference type="NCBI Taxonomy" id="2786"/>
    <lineage>
        <taxon>Eukaryota</taxon>
        <taxon>Rhodophyta</taxon>
        <taxon>Bangiophyceae</taxon>
        <taxon>Bangiales</taxon>
        <taxon>Bangiaceae</taxon>
        <taxon>Porphyra</taxon>
    </lineage>
</organism>
<dbReference type="Proteomes" id="UP000218209">
    <property type="component" value="Unassembled WGS sequence"/>
</dbReference>
<name>A0A1X6PC04_PORUM</name>
<evidence type="ECO:0000256" key="1">
    <source>
        <dbReference type="SAM" id="MobiDB-lite"/>
    </source>
</evidence>
<keyword evidence="3" id="KW-1185">Reference proteome</keyword>
<evidence type="ECO:0000313" key="3">
    <source>
        <dbReference type="Proteomes" id="UP000218209"/>
    </source>
</evidence>
<evidence type="ECO:0000313" key="2">
    <source>
        <dbReference type="EMBL" id="OSX78411.1"/>
    </source>
</evidence>
<feature type="region of interest" description="Disordered" evidence="1">
    <location>
        <begin position="203"/>
        <end position="231"/>
    </location>
</feature>
<dbReference type="EMBL" id="KV918813">
    <property type="protein sequence ID" value="OSX78411.1"/>
    <property type="molecule type" value="Genomic_DNA"/>
</dbReference>
<protein>
    <submittedName>
        <fullName evidence="2">Uncharacterized protein</fullName>
    </submittedName>
</protein>
<gene>
    <name evidence="2" type="ORF">BU14_0109s0011</name>
</gene>
<sequence>MPELVVLPVAHLHITPMGDVMAEVSAGSSAFQDYEAAYTQQNLVARLYFGMPDDSVPLIRMGGLQSSCGRSTSHTPAQAGRAVAAAVTAAAVDERTQPEVRADRKAYKSLVLLANHCRTLGMDVGCVRAKNHHQVEVARSAAYKDMQRHTPSATHNGTKKTISTYKGCIERFCGWGNDAMGGTMSLMPLSRHVVVRFLEEEAKRRLPLPKPRPPRGLPGTPGAPKVATDSR</sequence>